<evidence type="ECO:0000256" key="1">
    <source>
        <dbReference type="SAM" id="MobiDB-lite"/>
    </source>
</evidence>
<dbReference type="AlphaFoldDB" id="A0A1Y0IEP9"/>
<organism evidence="3 4">
    <name type="scientific">Oleiphilus messinensis</name>
    <dbReference type="NCBI Taxonomy" id="141451"/>
    <lineage>
        <taxon>Bacteria</taxon>
        <taxon>Pseudomonadati</taxon>
        <taxon>Pseudomonadota</taxon>
        <taxon>Gammaproteobacteria</taxon>
        <taxon>Oceanospirillales</taxon>
        <taxon>Oleiphilaceae</taxon>
        <taxon>Oleiphilus</taxon>
    </lineage>
</organism>
<dbReference type="KEGG" id="ome:OLMES_4261"/>
<dbReference type="EMBL" id="CP021425">
    <property type="protein sequence ID" value="ARU58276.1"/>
    <property type="molecule type" value="Genomic_DNA"/>
</dbReference>
<proteinExistence type="predicted"/>
<dbReference type="Gene3D" id="2.50.20.10">
    <property type="entry name" value="Lipoprotein localisation LolA/LolB/LppX"/>
    <property type="match status" value="1"/>
</dbReference>
<sequence length="462" mass="52921">MLKKKILLTSVLMVSFIGFNAQAKVSQKEADQLGKDLTPFGAIVKGNKEGTIPDWDGGLDSNKAPASYKRPGQHHPDPFPDDKVLFTIDAQNASKYKKKLTPGLEALLKTYPTTFKLPVYQSRRTHTAPDWVIENTKKNATTGSLVKGGNGIDHAYGGVPFPILSGDKQEKALQAIWNHLTRWRGVFVTRRSSEVAVQRNGDYTLVSSQQEVFWNFFNPEGSEKDLENILFYYLSFTKAPARLAGGAILVHETINQVAEPRNSWGYNKGQRRVRRAPNLAYDSPIAASDNLRTADDTDMFNGAPDRYTWEYKGLKEIYIPYNNYKISQPDVKYADVLGVSHIAPQFTRWELHRVHVVEANLKGTERHIYSKRVFYIDEDSWNIALVDQYDARGELWRVSMAMLKNFYELPGVWTALDVFYDLQARRYHVQGLDSEERDTRVFETKVPNSRYFKPRELRRRGR</sequence>
<dbReference type="OrthoDB" id="178023at2"/>
<evidence type="ECO:0000313" key="4">
    <source>
        <dbReference type="Proteomes" id="UP000196027"/>
    </source>
</evidence>
<evidence type="ECO:0008006" key="5">
    <source>
        <dbReference type="Google" id="ProtNLM"/>
    </source>
</evidence>
<name>A0A1Y0IEP9_9GAMM</name>
<feature type="chain" id="PRO_5010996419" description="Outer membrane lipoprotein-sorting protein" evidence="2">
    <location>
        <begin position="24"/>
        <end position="462"/>
    </location>
</feature>
<feature type="signal peptide" evidence="2">
    <location>
        <begin position="1"/>
        <end position="23"/>
    </location>
</feature>
<evidence type="ECO:0000313" key="3">
    <source>
        <dbReference type="EMBL" id="ARU58276.1"/>
    </source>
</evidence>
<evidence type="ECO:0000256" key="2">
    <source>
        <dbReference type="SAM" id="SignalP"/>
    </source>
</evidence>
<dbReference type="Proteomes" id="UP000196027">
    <property type="component" value="Chromosome"/>
</dbReference>
<dbReference type="InterPro" id="IPR010752">
    <property type="entry name" value="DUF1329"/>
</dbReference>
<protein>
    <recommendedName>
        <fullName evidence="5">Outer membrane lipoprotein-sorting protein</fullName>
    </recommendedName>
</protein>
<accession>A0A1Y0IEP9</accession>
<keyword evidence="2" id="KW-0732">Signal</keyword>
<keyword evidence="4" id="KW-1185">Reference proteome</keyword>
<feature type="region of interest" description="Disordered" evidence="1">
    <location>
        <begin position="49"/>
        <end position="78"/>
    </location>
</feature>
<dbReference type="CDD" id="cd16329">
    <property type="entry name" value="LolA_like"/>
    <property type="match status" value="1"/>
</dbReference>
<dbReference type="Pfam" id="PF07044">
    <property type="entry name" value="DUF1329"/>
    <property type="match status" value="1"/>
</dbReference>
<reference evidence="3 4" key="1">
    <citation type="submission" date="2017-05" db="EMBL/GenBank/DDBJ databases">
        <title>Genomic insights into alkan degradation activity of Oleiphilus messinensis.</title>
        <authorList>
            <person name="Kozyavkin S.A."/>
            <person name="Slesarev A.I."/>
            <person name="Golyshin P.N."/>
            <person name="Korzhenkov A."/>
            <person name="Golyshina O.N."/>
            <person name="Toshchakov S.V."/>
        </authorList>
    </citation>
    <scope>NUCLEOTIDE SEQUENCE [LARGE SCALE GENOMIC DNA]</scope>
    <source>
        <strain evidence="3 4">ME102</strain>
    </source>
</reference>
<gene>
    <name evidence="3" type="ORF">OLMES_4261</name>
</gene>
<dbReference type="RefSeq" id="WP_087463073.1">
    <property type="nucleotide sequence ID" value="NZ_CP021425.1"/>
</dbReference>